<dbReference type="Proteomes" id="UP000652761">
    <property type="component" value="Unassembled WGS sequence"/>
</dbReference>
<reference evidence="1" key="1">
    <citation type="submission" date="2017-07" db="EMBL/GenBank/DDBJ databases">
        <title>Taro Niue Genome Assembly and Annotation.</title>
        <authorList>
            <person name="Atibalentja N."/>
            <person name="Keating K."/>
            <person name="Fields C.J."/>
        </authorList>
    </citation>
    <scope>NUCLEOTIDE SEQUENCE</scope>
    <source>
        <strain evidence="1">Niue_2</strain>
        <tissue evidence="1">Leaf</tissue>
    </source>
</reference>
<accession>A0A843TX72</accession>
<protein>
    <submittedName>
        <fullName evidence="1">Uncharacterized protein</fullName>
    </submittedName>
</protein>
<dbReference type="EMBL" id="NMUH01000277">
    <property type="protein sequence ID" value="MQL76058.1"/>
    <property type="molecule type" value="Genomic_DNA"/>
</dbReference>
<sequence length="254" mass="27754">MVERLVSAPGVPKAEMEGEVEAALDAETLVSRLKEFTEIARVDLLHDAAEASSNSENVIEGCLNGLLNVRHEIELDENLFVSLDPENSDSAQLHSDIRVLEYSVKLSSPMHPKSRSFPSCSLPFLEPLLCPFSLITVPSLPTPTRRQAVIPHVSQGHEEPQRNPPYSSEAAPACGLLNPPSLFAKPTGAAPHQRTQARGPSLVARQRLARGKPCLPVARLNRVALQRGSLRHLPPCAVRRPTTCELPPEPLHRL</sequence>
<comment type="caution">
    <text evidence="1">The sequence shown here is derived from an EMBL/GenBank/DDBJ whole genome shotgun (WGS) entry which is preliminary data.</text>
</comment>
<evidence type="ECO:0000313" key="2">
    <source>
        <dbReference type="Proteomes" id="UP000652761"/>
    </source>
</evidence>
<dbReference type="AlphaFoldDB" id="A0A843TX72"/>
<proteinExistence type="predicted"/>
<organism evidence="1 2">
    <name type="scientific">Colocasia esculenta</name>
    <name type="common">Wild taro</name>
    <name type="synonym">Arum esculentum</name>
    <dbReference type="NCBI Taxonomy" id="4460"/>
    <lineage>
        <taxon>Eukaryota</taxon>
        <taxon>Viridiplantae</taxon>
        <taxon>Streptophyta</taxon>
        <taxon>Embryophyta</taxon>
        <taxon>Tracheophyta</taxon>
        <taxon>Spermatophyta</taxon>
        <taxon>Magnoliopsida</taxon>
        <taxon>Liliopsida</taxon>
        <taxon>Araceae</taxon>
        <taxon>Aroideae</taxon>
        <taxon>Colocasieae</taxon>
        <taxon>Colocasia</taxon>
    </lineage>
</organism>
<keyword evidence="2" id="KW-1185">Reference proteome</keyword>
<name>A0A843TX72_COLES</name>
<evidence type="ECO:0000313" key="1">
    <source>
        <dbReference type="EMBL" id="MQL76058.1"/>
    </source>
</evidence>
<gene>
    <name evidence="1" type="ORF">Taro_008434</name>
</gene>